<keyword evidence="2" id="KW-0229">DNA integration</keyword>
<dbReference type="InterPro" id="IPR025166">
    <property type="entry name" value="Integrase_DNA_bind_dom"/>
</dbReference>
<dbReference type="EMBL" id="BSNM01000016">
    <property type="protein sequence ID" value="GLQ32997.1"/>
    <property type="molecule type" value="Genomic_DNA"/>
</dbReference>
<dbReference type="PANTHER" id="PTHR30629">
    <property type="entry name" value="PROPHAGE INTEGRASE"/>
    <property type="match status" value="1"/>
</dbReference>
<evidence type="ECO:0000256" key="3">
    <source>
        <dbReference type="ARBA" id="ARBA00023125"/>
    </source>
</evidence>
<accession>A0AA37W7X1</accession>
<evidence type="ECO:0000313" key="6">
    <source>
        <dbReference type="EMBL" id="GLQ32997.1"/>
    </source>
</evidence>
<dbReference type="InterPro" id="IPR002104">
    <property type="entry name" value="Integrase_catalytic"/>
</dbReference>
<comment type="caution">
    <text evidence="6">The sequence shown here is derived from an EMBL/GenBank/DDBJ whole genome shotgun (WGS) entry which is preliminary data.</text>
</comment>
<reference evidence="6" key="2">
    <citation type="submission" date="2023-01" db="EMBL/GenBank/DDBJ databases">
        <title>Draft genome sequence of Litoribrevibacter albus strain NBRC 110071.</title>
        <authorList>
            <person name="Sun Q."/>
            <person name="Mori K."/>
        </authorList>
    </citation>
    <scope>NUCLEOTIDE SEQUENCE</scope>
    <source>
        <strain evidence="6">NBRC 110071</strain>
    </source>
</reference>
<dbReference type="Pfam" id="PF13356">
    <property type="entry name" value="Arm-DNA-bind_3"/>
    <property type="match status" value="1"/>
</dbReference>
<dbReference type="InterPro" id="IPR011010">
    <property type="entry name" value="DNA_brk_join_enz"/>
</dbReference>
<keyword evidence="4" id="KW-0233">DNA recombination</keyword>
<sequence>MGKLTTKEINAKAKGEPGRFADGDGLYFVVPKSGKPYWMLRYTSNKKRKEMTLGKLMDLSLAEARLEAATQKKQLRDGADPLLLKRRSDQAKISTVDDLFADWHKGLVKRLKYPTIPERIYRKDIAPVIGDSKVSSISPRDIREIIQRVVDSGRPTVANDTLMYCKQLFNHGIKLDVVNSNPAAAFSVDDAGGMEKSKSRALSIDELKAVFKIFRENSDSFTRDNYLACALLVLLGVRKGELTEAPWSEFDLQEGVWSLPAERSKSGVGIDIPLPELAVKWLKELQVRACGSDYVFPNRRSSKRPYMGSDTLNRAITKLFGHEAGKDKQPPNMMGDIEHFTVHDLRRTCRTLLAAQGTPGHVAERCLNHKLKGVEGIYDRYDYFEERKEALLRMSELFHRVLPEVIDLGGVEK</sequence>
<gene>
    <name evidence="6" type="primary">int_2</name>
    <name evidence="6" type="ORF">GCM10007876_34760</name>
</gene>
<dbReference type="InterPro" id="IPR038488">
    <property type="entry name" value="Integrase_DNA-bd_sf"/>
</dbReference>
<dbReference type="PROSITE" id="PS51898">
    <property type="entry name" value="TYR_RECOMBINASE"/>
    <property type="match status" value="1"/>
</dbReference>
<dbReference type="Pfam" id="PF22022">
    <property type="entry name" value="Phage_int_M"/>
    <property type="match status" value="1"/>
</dbReference>
<dbReference type="InterPro" id="IPR053876">
    <property type="entry name" value="Phage_int_M"/>
</dbReference>
<dbReference type="PANTHER" id="PTHR30629:SF2">
    <property type="entry name" value="PROPHAGE INTEGRASE INTS-RELATED"/>
    <property type="match status" value="1"/>
</dbReference>
<dbReference type="Gene3D" id="1.10.150.130">
    <property type="match status" value="1"/>
</dbReference>
<dbReference type="Pfam" id="PF00589">
    <property type="entry name" value="Phage_integrase"/>
    <property type="match status" value="1"/>
</dbReference>
<evidence type="ECO:0000313" key="7">
    <source>
        <dbReference type="Proteomes" id="UP001161389"/>
    </source>
</evidence>
<dbReference type="SUPFAM" id="SSF56349">
    <property type="entry name" value="DNA breaking-rejoining enzymes"/>
    <property type="match status" value="1"/>
</dbReference>
<proteinExistence type="inferred from homology"/>
<dbReference type="RefSeq" id="WP_284383192.1">
    <property type="nucleotide sequence ID" value="NZ_BSNM01000016.1"/>
</dbReference>
<dbReference type="GO" id="GO:0015074">
    <property type="term" value="P:DNA integration"/>
    <property type="evidence" value="ECO:0007669"/>
    <property type="project" value="UniProtKB-KW"/>
</dbReference>
<keyword evidence="3" id="KW-0238">DNA-binding</keyword>
<feature type="domain" description="Tyr recombinase" evidence="5">
    <location>
        <begin position="197"/>
        <end position="392"/>
    </location>
</feature>
<dbReference type="CDD" id="cd00801">
    <property type="entry name" value="INT_P4_C"/>
    <property type="match status" value="1"/>
</dbReference>
<dbReference type="Gene3D" id="3.30.160.390">
    <property type="entry name" value="Integrase, DNA-binding domain"/>
    <property type="match status" value="1"/>
</dbReference>
<dbReference type="GO" id="GO:0003677">
    <property type="term" value="F:DNA binding"/>
    <property type="evidence" value="ECO:0007669"/>
    <property type="project" value="UniProtKB-KW"/>
</dbReference>
<dbReference type="InterPro" id="IPR010998">
    <property type="entry name" value="Integrase_recombinase_N"/>
</dbReference>
<evidence type="ECO:0000256" key="1">
    <source>
        <dbReference type="ARBA" id="ARBA00008857"/>
    </source>
</evidence>
<protein>
    <submittedName>
        <fullName evidence="6">Integrase</fullName>
    </submittedName>
</protein>
<comment type="similarity">
    <text evidence="1">Belongs to the 'phage' integrase family.</text>
</comment>
<evidence type="ECO:0000256" key="4">
    <source>
        <dbReference type="ARBA" id="ARBA00023172"/>
    </source>
</evidence>
<name>A0AA37W7X1_9GAMM</name>
<evidence type="ECO:0000256" key="2">
    <source>
        <dbReference type="ARBA" id="ARBA00022908"/>
    </source>
</evidence>
<reference evidence="6" key="1">
    <citation type="journal article" date="2014" name="Int. J. Syst. Evol. Microbiol.">
        <title>Complete genome sequence of Corynebacterium casei LMG S-19264T (=DSM 44701T), isolated from a smear-ripened cheese.</title>
        <authorList>
            <consortium name="US DOE Joint Genome Institute (JGI-PGF)"/>
            <person name="Walter F."/>
            <person name="Albersmeier A."/>
            <person name="Kalinowski J."/>
            <person name="Ruckert C."/>
        </authorList>
    </citation>
    <scope>NUCLEOTIDE SEQUENCE</scope>
    <source>
        <strain evidence="6">NBRC 110071</strain>
    </source>
</reference>
<evidence type="ECO:0000259" key="5">
    <source>
        <dbReference type="PROSITE" id="PS51898"/>
    </source>
</evidence>
<dbReference type="AlphaFoldDB" id="A0AA37W7X1"/>
<dbReference type="GO" id="GO:0006310">
    <property type="term" value="P:DNA recombination"/>
    <property type="evidence" value="ECO:0007669"/>
    <property type="project" value="UniProtKB-KW"/>
</dbReference>
<dbReference type="Proteomes" id="UP001161389">
    <property type="component" value="Unassembled WGS sequence"/>
</dbReference>
<keyword evidence="7" id="KW-1185">Reference proteome</keyword>
<dbReference type="Gene3D" id="1.10.443.10">
    <property type="entry name" value="Intergrase catalytic core"/>
    <property type="match status" value="1"/>
</dbReference>
<dbReference type="InterPro" id="IPR050808">
    <property type="entry name" value="Phage_Integrase"/>
</dbReference>
<dbReference type="InterPro" id="IPR013762">
    <property type="entry name" value="Integrase-like_cat_sf"/>
</dbReference>
<organism evidence="6 7">
    <name type="scientific">Litoribrevibacter albus</name>
    <dbReference type="NCBI Taxonomy" id="1473156"/>
    <lineage>
        <taxon>Bacteria</taxon>
        <taxon>Pseudomonadati</taxon>
        <taxon>Pseudomonadota</taxon>
        <taxon>Gammaproteobacteria</taxon>
        <taxon>Oceanospirillales</taxon>
        <taxon>Oceanospirillaceae</taxon>
        <taxon>Litoribrevibacter</taxon>
    </lineage>
</organism>